<comment type="caution">
    <text evidence="2">Lacks conserved residue(s) required for the propagation of feature annotation.</text>
</comment>
<evidence type="ECO:0000256" key="1">
    <source>
        <dbReference type="ARBA" id="ARBA00023098"/>
    </source>
</evidence>
<dbReference type="EMBL" id="JAEHOE010000062">
    <property type="protein sequence ID" value="KAG2490373.1"/>
    <property type="molecule type" value="Genomic_DNA"/>
</dbReference>
<dbReference type="SUPFAM" id="SSF52151">
    <property type="entry name" value="FabD/lysophospholipase-like"/>
    <property type="match status" value="1"/>
</dbReference>
<dbReference type="GO" id="GO:0005737">
    <property type="term" value="C:cytoplasm"/>
    <property type="evidence" value="ECO:0007669"/>
    <property type="project" value="TreeGrafter"/>
</dbReference>
<feature type="compositionally biased region" description="Low complexity" evidence="4">
    <location>
        <begin position="94"/>
        <end position="119"/>
    </location>
</feature>
<feature type="short sequence motif" description="DGA/G" evidence="2">
    <location>
        <begin position="296"/>
        <end position="298"/>
    </location>
</feature>
<dbReference type="AlphaFoldDB" id="A0A835XWL7"/>
<dbReference type="PROSITE" id="PS51635">
    <property type="entry name" value="PNPLA"/>
    <property type="match status" value="1"/>
</dbReference>
<keyword evidence="1 2" id="KW-0443">Lipid metabolism</keyword>
<evidence type="ECO:0000256" key="2">
    <source>
        <dbReference type="PROSITE-ProRule" id="PRU01161"/>
    </source>
</evidence>
<dbReference type="GO" id="GO:0019433">
    <property type="term" value="P:triglyceride catabolic process"/>
    <property type="evidence" value="ECO:0007669"/>
    <property type="project" value="TreeGrafter"/>
</dbReference>
<feature type="active site" description="Proton acceptor" evidence="2">
    <location>
        <position position="296"/>
    </location>
</feature>
<dbReference type="OrthoDB" id="197155at2759"/>
<dbReference type="InterPro" id="IPR033562">
    <property type="entry name" value="PLPL"/>
</dbReference>
<dbReference type="GO" id="GO:0004806">
    <property type="term" value="F:triacylglycerol lipase activity"/>
    <property type="evidence" value="ECO:0007669"/>
    <property type="project" value="TreeGrafter"/>
</dbReference>
<dbReference type="GO" id="GO:0005811">
    <property type="term" value="C:lipid droplet"/>
    <property type="evidence" value="ECO:0007669"/>
    <property type="project" value="TreeGrafter"/>
</dbReference>
<dbReference type="Pfam" id="PF01734">
    <property type="entry name" value="Patatin"/>
    <property type="match status" value="1"/>
</dbReference>
<keyword evidence="7" id="KW-1185">Reference proteome</keyword>
<organism evidence="6 7">
    <name type="scientific">Edaphochlamys debaryana</name>
    <dbReference type="NCBI Taxonomy" id="47281"/>
    <lineage>
        <taxon>Eukaryota</taxon>
        <taxon>Viridiplantae</taxon>
        <taxon>Chlorophyta</taxon>
        <taxon>core chlorophytes</taxon>
        <taxon>Chlorophyceae</taxon>
        <taxon>CS clade</taxon>
        <taxon>Chlamydomonadales</taxon>
        <taxon>Chlamydomonadales incertae sedis</taxon>
        <taxon>Edaphochlamys</taxon>
    </lineage>
</organism>
<comment type="domain">
    <text evidence="3">The nitrogen atoms of the two glycine residues in the GGXR motif define the oxyanion hole, and stabilize the oxyanion that forms during the nucleophilic attack by the catalytic serine during substrate cleavage.</text>
</comment>
<dbReference type="PANTHER" id="PTHR12406">
    <property type="entry name" value="CALCIUM-INDEPENDENT PHOSPHOLIPASE A2 IPLA2 -RELATED"/>
    <property type="match status" value="1"/>
</dbReference>
<evidence type="ECO:0000256" key="3">
    <source>
        <dbReference type="RuleBase" id="RU361262"/>
    </source>
</evidence>
<comment type="similarity">
    <text evidence="3">Belongs to the patatin family.</text>
</comment>
<dbReference type="GO" id="GO:0055088">
    <property type="term" value="P:lipid homeostasis"/>
    <property type="evidence" value="ECO:0007669"/>
    <property type="project" value="TreeGrafter"/>
</dbReference>
<feature type="region of interest" description="Disordered" evidence="4">
    <location>
        <begin position="94"/>
        <end position="148"/>
    </location>
</feature>
<protein>
    <recommendedName>
        <fullName evidence="3">Patatin</fullName>
        <ecNumber evidence="3">3.1.1.-</ecNumber>
    </recommendedName>
</protein>
<feature type="compositionally biased region" description="Gly residues" evidence="4">
    <location>
        <begin position="120"/>
        <end position="147"/>
    </location>
</feature>
<gene>
    <name evidence="6" type="ORF">HYH03_011175</name>
</gene>
<accession>A0A835XWL7</accession>
<comment type="caution">
    <text evidence="6">The sequence shown here is derived from an EMBL/GenBank/DDBJ whole genome shotgun (WGS) entry which is preliminary data.</text>
</comment>
<feature type="domain" description="PNPLA" evidence="5">
    <location>
        <begin position="145"/>
        <end position="309"/>
    </location>
</feature>
<evidence type="ECO:0000256" key="4">
    <source>
        <dbReference type="SAM" id="MobiDB-lite"/>
    </source>
</evidence>
<evidence type="ECO:0000313" key="6">
    <source>
        <dbReference type="EMBL" id="KAG2490373.1"/>
    </source>
</evidence>
<dbReference type="InterPro" id="IPR002641">
    <property type="entry name" value="PNPLA_dom"/>
</dbReference>
<dbReference type="InterPro" id="IPR016035">
    <property type="entry name" value="Acyl_Trfase/lysoPLipase"/>
</dbReference>
<dbReference type="Gene3D" id="3.40.1090.10">
    <property type="entry name" value="Cytosolic phospholipase A2 catalytic domain"/>
    <property type="match status" value="1"/>
</dbReference>
<comment type="function">
    <text evidence="3">Lipolytic acyl hydrolase (LAH).</text>
</comment>
<dbReference type="Proteomes" id="UP000612055">
    <property type="component" value="Unassembled WGS sequence"/>
</dbReference>
<proteinExistence type="inferred from homology"/>
<dbReference type="GO" id="GO:0016020">
    <property type="term" value="C:membrane"/>
    <property type="evidence" value="ECO:0007669"/>
    <property type="project" value="TreeGrafter"/>
</dbReference>
<feature type="active site" description="Nucleophile" evidence="2">
    <location>
        <position position="180"/>
    </location>
</feature>
<dbReference type="EC" id="3.1.1.-" evidence="3"/>
<evidence type="ECO:0000313" key="7">
    <source>
        <dbReference type="Proteomes" id="UP000612055"/>
    </source>
</evidence>
<feature type="short sequence motif" description="GXSXG" evidence="2">
    <location>
        <begin position="178"/>
        <end position="182"/>
    </location>
</feature>
<dbReference type="PANTHER" id="PTHR12406:SF7">
    <property type="entry name" value="PATATIN-LIKE PHOSPHOLIPASE DOMAIN-CONTAINING PROTEIN 4"/>
    <property type="match status" value="1"/>
</dbReference>
<name>A0A835XWL7_9CHLO</name>
<reference evidence="6" key="1">
    <citation type="journal article" date="2020" name="bioRxiv">
        <title>Comparative genomics of Chlamydomonas.</title>
        <authorList>
            <person name="Craig R.J."/>
            <person name="Hasan A.R."/>
            <person name="Ness R.W."/>
            <person name="Keightley P.D."/>
        </authorList>
    </citation>
    <scope>NUCLEOTIDE SEQUENCE</scope>
    <source>
        <strain evidence="6">CCAP 11/70</strain>
    </source>
</reference>
<sequence>MAGCFGAPAAFRRTFSSPATAAAAAAAAEAPKGSRSFGDHRAVSLPTRHPALDAHASGRLAISFSGGGFLLPYFIGVAEVLEALGVLRRAGPQCGAAHAQHGGGTPHAAHSTASTPTSGTGSGPPGSTIGGGGDGSGPGSLTGGGDAAYGKHRGLTTAAAAAAGAGGGGGSGLTPLAGSSAGSLIAASLACGLTPKQMYDSFLASVHDCRTNGSFKRLEEVVGGQLEATLPPDAAERCSRVATIGVTRLWPRPRTKRVSVFTSRDDLMSALKASCHIPRYFNGSFTTSFRGRSSIDGGVTALLPVPAAPHDFLLKVSCFPRHHVAKLPVLNRKAALRSLELGISPGAYEPWPYTLQDMMAAALHPHADDRFLLQLLETGRSDAVRWVEAAGLLPAPVRLTDLKLFAPPPPGPVHEPGRAEKASEAAAAAAAGAAAEAGAKADRRGEVAVGGKDAAAAVAAAAEAAEAAAGEQAPAAPGGAPLPPGEAAALGAAAVGAALTKHKA</sequence>
<keyword evidence="2 3" id="KW-0442">Lipid degradation</keyword>
<keyword evidence="2 3" id="KW-0378">Hydrolase</keyword>
<evidence type="ECO:0000259" key="5">
    <source>
        <dbReference type="PROSITE" id="PS51635"/>
    </source>
</evidence>